<feature type="compositionally biased region" description="Basic residues" evidence="3">
    <location>
        <begin position="94"/>
        <end position="104"/>
    </location>
</feature>
<dbReference type="SMART" id="SM00213">
    <property type="entry name" value="UBQ"/>
    <property type="match status" value="1"/>
</dbReference>
<gene>
    <name evidence="5" type="ORF">M419DRAFT_127160</name>
</gene>
<evidence type="ECO:0000256" key="3">
    <source>
        <dbReference type="SAM" id="MobiDB-lite"/>
    </source>
</evidence>
<evidence type="ECO:0000313" key="6">
    <source>
        <dbReference type="Proteomes" id="UP000024376"/>
    </source>
</evidence>
<reference evidence="6" key="1">
    <citation type="journal article" date="2013" name="Ind. Biotechnol.">
        <title>Comparative genomics analysis of Trichoderma reesei strains.</title>
        <authorList>
            <person name="Koike H."/>
            <person name="Aerts A."/>
            <person name="LaButti K."/>
            <person name="Grigoriev I.V."/>
            <person name="Baker S.E."/>
        </authorList>
    </citation>
    <scope>NUCLEOTIDE SEQUENCE [LARGE SCALE GENOMIC DNA]</scope>
    <source>
        <strain evidence="6">ATCC 56765 / BCRC 32924 / NRRL 11460 / Rut C-30</strain>
    </source>
</reference>
<feature type="compositionally biased region" description="Basic and acidic residues" evidence="3">
    <location>
        <begin position="108"/>
        <end position="137"/>
    </location>
</feature>
<dbReference type="InterPro" id="IPR039732">
    <property type="entry name" value="Hub1/Ubl5"/>
</dbReference>
<dbReference type="PROSITE" id="PS50053">
    <property type="entry name" value="UBIQUITIN_2"/>
    <property type="match status" value="1"/>
</dbReference>
<dbReference type="InterPro" id="IPR000626">
    <property type="entry name" value="Ubiquitin-like_dom"/>
</dbReference>
<dbReference type="Proteomes" id="UP000024376">
    <property type="component" value="Unassembled WGS sequence"/>
</dbReference>
<protein>
    <recommendedName>
        <fullName evidence="1">Ubiquitin-like modifier HUB1</fullName>
    </recommendedName>
</protein>
<dbReference type="PANTHER" id="PTHR13042">
    <property type="entry name" value="UBIQUITIN-LIKE PROTEIN 5"/>
    <property type="match status" value="1"/>
</dbReference>
<keyword evidence="2" id="KW-0833">Ubl conjugation pathway</keyword>
<evidence type="ECO:0000256" key="1">
    <source>
        <dbReference type="ARBA" id="ARBA00014108"/>
    </source>
</evidence>
<evidence type="ECO:0000313" key="5">
    <source>
        <dbReference type="EMBL" id="ETS05596.1"/>
    </source>
</evidence>
<dbReference type="Gene3D" id="3.10.20.90">
    <property type="entry name" value="Phosphatidylinositol 3-kinase Catalytic Subunit, Chain A, domain 1"/>
    <property type="match status" value="1"/>
</dbReference>
<feature type="region of interest" description="Disordered" evidence="3">
    <location>
        <begin position="1"/>
        <end position="148"/>
    </location>
</feature>
<dbReference type="OrthoDB" id="3881at2759"/>
<dbReference type="InterPro" id="IPR029071">
    <property type="entry name" value="Ubiquitin-like_domsf"/>
</dbReference>
<name>A0A024SIL4_HYPJR</name>
<feature type="domain" description="Ubiquitin-like" evidence="4">
    <location>
        <begin position="152"/>
        <end position="221"/>
    </location>
</feature>
<dbReference type="HOGENOM" id="CLU_077999_0_0_1"/>
<dbReference type="SUPFAM" id="SSF54236">
    <property type="entry name" value="Ubiquitin-like"/>
    <property type="match status" value="1"/>
</dbReference>
<dbReference type="AlphaFoldDB" id="A0A024SIL4"/>
<evidence type="ECO:0000256" key="2">
    <source>
        <dbReference type="ARBA" id="ARBA00022786"/>
    </source>
</evidence>
<dbReference type="KEGG" id="trr:M419DRAFT_127160"/>
<accession>A0A024SIL4</accession>
<evidence type="ECO:0000259" key="4">
    <source>
        <dbReference type="PROSITE" id="PS50053"/>
    </source>
</evidence>
<proteinExistence type="predicted"/>
<sequence>MATNSCISAIPSLRSSDYRDRSRDRDRERANRDRGSYGDRERDNREKERDGDRPRDTRDTGRERDGDRYRDHGRRRDYRDRSPDRGGDRYERRQRSRSPRRHTSGFRFKGDEPRRRPRENAEKRELKESREAKDAKAPKAPKPSATAGQEMIIVHVNDRLGTKSAIPCLPSDTVGQFKLMIAARIGREAGQIMLRRQGERPFKDHITLEDYGISNGVQLDLEVDTGD</sequence>
<dbReference type="EMBL" id="KI911140">
    <property type="protein sequence ID" value="ETS05596.1"/>
    <property type="molecule type" value="Genomic_DNA"/>
</dbReference>
<feature type="compositionally biased region" description="Basic and acidic residues" evidence="3">
    <location>
        <begin position="16"/>
        <end position="70"/>
    </location>
</feature>
<feature type="compositionally biased region" description="Basic and acidic residues" evidence="3">
    <location>
        <begin position="77"/>
        <end position="93"/>
    </location>
</feature>
<organism evidence="5 6">
    <name type="scientific">Hypocrea jecorina (strain ATCC 56765 / BCRC 32924 / NRRL 11460 / Rut C-30)</name>
    <name type="common">Trichoderma reesei</name>
    <dbReference type="NCBI Taxonomy" id="1344414"/>
    <lineage>
        <taxon>Eukaryota</taxon>
        <taxon>Fungi</taxon>
        <taxon>Dikarya</taxon>
        <taxon>Ascomycota</taxon>
        <taxon>Pezizomycotina</taxon>
        <taxon>Sordariomycetes</taxon>
        <taxon>Hypocreomycetidae</taxon>
        <taxon>Hypocreales</taxon>
        <taxon>Hypocreaceae</taxon>
        <taxon>Trichoderma</taxon>
    </lineage>
</organism>